<keyword evidence="9" id="KW-0472">Membrane</keyword>
<sequence length="299" mass="34377">MLFLWILITLTRVLLRRHFSEGRRKGLENIQNAISKNIKGYISSHSNVEKERPFFPLKFPSMPRLMAYTVRVCPTHGRVWFPERAVLHRGSKARRKIKFQDEGGSDSDEDKTVWEYCQKVFGSSSIVYKTDRIPHCFSPLQSLTEKELFDFQLTILREGRSDLRHSLGHALEDLLVSCAFTGKPNIRGEACFRRFKEFYDPDLGNCYTLSPTAENGEDELRSTEADVWQKMSDLILVVNVETNEYLEPDRDAAVLVTFHSPEVYPDPFSDGTEVKPGNSYNFGLKKVLTFSAVKYNDTS</sequence>
<evidence type="ECO:0000256" key="3">
    <source>
        <dbReference type="ARBA" id="ARBA00022448"/>
    </source>
</evidence>
<feature type="signal peptide" evidence="13">
    <location>
        <begin position="1"/>
        <end position="15"/>
    </location>
</feature>
<dbReference type="OrthoDB" id="5874059at2759"/>
<organism evidence="14 15">
    <name type="scientific">Trichonephila inaurata madagascariensis</name>
    <dbReference type="NCBI Taxonomy" id="2747483"/>
    <lineage>
        <taxon>Eukaryota</taxon>
        <taxon>Metazoa</taxon>
        <taxon>Ecdysozoa</taxon>
        <taxon>Arthropoda</taxon>
        <taxon>Chelicerata</taxon>
        <taxon>Arachnida</taxon>
        <taxon>Araneae</taxon>
        <taxon>Araneomorphae</taxon>
        <taxon>Entelegynae</taxon>
        <taxon>Araneoidea</taxon>
        <taxon>Nephilidae</taxon>
        <taxon>Trichonephila</taxon>
        <taxon>Trichonephila inaurata</taxon>
    </lineage>
</organism>
<evidence type="ECO:0000256" key="1">
    <source>
        <dbReference type="ARBA" id="ARBA00004141"/>
    </source>
</evidence>
<gene>
    <name evidence="14" type="primary">scnn1b-b</name>
    <name evidence="14" type="ORF">TNIN_4971</name>
</gene>
<evidence type="ECO:0000256" key="10">
    <source>
        <dbReference type="ARBA" id="ARBA00023201"/>
    </source>
</evidence>
<evidence type="ECO:0000256" key="5">
    <source>
        <dbReference type="ARBA" id="ARBA00022692"/>
    </source>
</evidence>
<evidence type="ECO:0000313" key="15">
    <source>
        <dbReference type="Proteomes" id="UP000886998"/>
    </source>
</evidence>
<dbReference type="GO" id="GO:0015280">
    <property type="term" value="F:ligand-gated sodium channel activity"/>
    <property type="evidence" value="ECO:0007669"/>
    <property type="project" value="TreeGrafter"/>
</dbReference>
<evidence type="ECO:0000256" key="7">
    <source>
        <dbReference type="ARBA" id="ARBA00023053"/>
    </source>
</evidence>
<evidence type="ECO:0000256" key="13">
    <source>
        <dbReference type="SAM" id="SignalP"/>
    </source>
</evidence>
<keyword evidence="6" id="KW-1133">Transmembrane helix</keyword>
<keyword evidence="15" id="KW-1185">Reference proteome</keyword>
<comment type="similarity">
    <text evidence="2 12">Belongs to the amiloride-sensitive sodium channel (TC 1.A.6) family.</text>
</comment>
<keyword evidence="10 12" id="KW-0739">Sodium transport</keyword>
<keyword evidence="11 12" id="KW-0407">Ion channel</keyword>
<keyword evidence="3 12" id="KW-0813">Transport</keyword>
<keyword evidence="8 12" id="KW-0406">Ion transport</keyword>
<dbReference type="Pfam" id="PF00858">
    <property type="entry name" value="ASC"/>
    <property type="match status" value="1"/>
</dbReference>
<protein>
    <submittedName>
        <fullName evidence="14">Amiloride-sensitive sodium channel subunit beta-2</fullName>
    </submittedName>
</protein>
<keyword evidence="4 12" id="KW-0894">Sodium channel</keyword>
<dbReference type="EMBL" id="BMAV01015037">
    <property type="protein sequence ID" value="GFY63989.1"/>
    <property type="molecule type" value="Genomic_DNA"/>
</dbReference>
<dbReference type="PANTHER" id="PTHR11690:SF248">
    <property type="entry name" value="PICKPOCKET 17, ISOFORM A"/>
    <property type="match status" value="1"/>
</dbReference>
<dbReference type="InterPro" id="IPR001873">
    <property type="entry name" value="ENaC"/>
</dbReference>
<comment type="subcellular location">
    <subcellularLocation>
        <location evidence="1">Membrane</location>
        <topology evidence="1">Multi-pass membrane protein</topology>
    </subcellularLocation>
</comment>
<evidence type="ECO:0000256" key="12">
    <source>
        <dbReference type="RuleBase" id="RU000679"/>
    </source>
</evidence>
<evidence type="ECO:0000256" key="11">
    <source>
        <dbReference type="ARBA" id="ARBA00023303"/>
    </source>
</evidence>
<evidence type="ECO:0000256" key="4">
    <source>
        <dbReference type="ARBA" id="ARBA00022461"/>
    </source>
</evidence>
<reference evidence="14" key="1">
    <citation type="submission" date="2020-08" db="EMBL/GenBank/DDBJ databases">
        <title>Multicomponent nature underlies the extraordinary mechanical properties of spider dragline silk.</title>
        <authorList>
            <person name="Kono N."/>
            <person name="Nakamura H."/>
            <person name="Mori M."/>
            <person name="Yoshida Y."/>
            <person name="Ohtoshi R."/>
            <person name="Malay A.D."/>
            <person name="Moran D.A.P."/>
            <person name="Tomita M."/>
            <person name="Numata K."/>
            <person name="Arakawa K."/>
        </authorList>
    </citation>
    <scope>NUCLEOTIDE SEQUENCE</scope>
</reference>
<evidence type="ECO:0000256" key="8">
    <source>
        <dbReference type="ARBA" id="ARBA00023065"/>
    </source>
</evidence>
<evidence type="ECO:0000256" key="2">
    <source>
        <dbReference type="ARBA" id="ARBA00007193"/>
    </source>
</evidence>
<evidence type="ECO:0000313" key="14">
    <source>
        <dbReference type="EMBL" id="GFY63989.1"/>
    </source>
</evidence>
<proteinExistence type="inferred from homology"/>
<name>A0A8X6Y6R1_9ARAC</name>
<feature type="chain" id="PRO_5036488064" evidence="13">
    <location>
        <begin position="16"/>
        <end position="299"/>
    </location>
</feature>
<dbReference type="Proteomes" id="UP000886998">
    <property type="component" value="Unassembled WGS sequence"/>
</dbReference>
<keyword evidence="7" id="KW-0915">Sodium</keyword>
<evidence type="ECO:0000256" key="9">
    <source>
        <dbReference type="ARBA" id="ARBA00023136"/>
    </source>
</evidence>
<accession>A0A8X6Y6R1</accession>
<comment type="caution">
    <text evidence="14">The sequence shown here is derived from an EMBL/GenBank/DDBJ whole genome shotgun (WGS) entry which is preliminary data.</text>
</comment>
<evidence type="ECO:0000256" key="6">
    <source>
        <dbReference type="ARBA" id="ARBA00022989"/>
    </source>
</evidence>
<keyword evidence="13" id="KW-0732">Signal</keyword>
<dbReference type="GO" id="GO:0005886">
    <property type="term" value="C:plasma membrane"/>
    <property type="evidence" value="ECO:0007669"/>
    <property type="project" value="TreeGrafter"/>
</dbReference>
<dbReference type="AlphaFoldDB" id="A0A8X6Y6R1"/>
<keyword evidence="5 12" id="KW-0812">Transmembrane</keyword>
<dbReference type="Gene3D" id="2.60.470.10">
    <property type="entry name" value="Acid-sensing ion channels like domains"/>
    <property type="match status" value="1"/>
</dbReference>
<dbReference type="PANTHER" id="PTHR11690">
    <property type="entry name" value="AMILORIDE-SENSITIVE SODIUM CHANNEL-RELATED"/>
    <property type="match status" value="1"/>
</dbReference>